<evidence type="ECO:0000256" key="9">
    <source>
        <dbReference type="RuleBase" id="RU361189"/>
    </source>
</evidence>
<comment type="function">
    <text evidence="9">Essential component of the vacuolar proton pump (V-ATPase), a multimeric enzyme that catalyzes the translocation of protons across the membranes. Required for assembly and activity of the V-ATPase.</text>
</comment>
<feature type="transmembrane region" description="Helical" evidence="9">
    <location>
        <begin position="513"/>
        <end position="534"/>
    </location>
</feature>
<name>A0AA88KPI0_NAELO</name>
<keyword evidence="12" id="KW-1185">Reference proteome</keyword>
<keyword evidence="4 9" id="KW-0812">Transmembrane</keyword>
<evidence type="ECO:0000256" key="4">
    <source>
        <dbReference type="ARBA" id="ARBA00022692"/>
    </source>
</evidence>
<feature type="transmembrane region" description="Helical" evidence="9">
    <location>
        <begin position="765"/>
        <end position="790"/>
    </location>
</feature>
<evidence type="ECO:0000256" key="2">
    <source>
        <dbReference type="ARBA" id="ARBA00009904"/>
    </source>
</evidence>
<gene>
    <name evidence="11" type="ORF">C9374_000085</name>
</gene>
<dbReference type="Proteomes" id="UP000816034">
    <property type="component" value="Unassembled WGS sequence"/>
</dbReference>
<dbReference type="PANTHER" id="PTHR11629:SF63">
    <property type="entry name" value="V-TYPE PROTON ATPASE SUBUNIT A"/>
    <property type="match status" value="1"/>
</dbReference>
<comment type="subcellular location">
    <subcellularLocation>
        <location evidence="1">Membrane</location>
        <topology evidence="1">Multi-pass membrane protein</topology>
    </subcellularLocation>
</comment>
<feature type="coiled-coil region" evidence="10">
    <location>
        <begin position="96"/>
        <end position="123"/>
    </location>
</feature>
<comment type="caution">
    <text evidence="11">The sequence shown here is derived from an EMBL/GenBank/DDBJ whole genome shotgun (WGS) entry which is preliminary data.</text>
</comment>
<feature type="transmembrane region" description="Helical" evidence="9">
    <location>
        <begin position="620"/>
        <end position="644"/>
    </location>
</feature>
<evidence type="ECO:0000313" key="11">
    <source>
        <dbReference type="EMBL" id="KAG2388646.1"/>
    </source>
</evidence>
<keyword evidence="5 9" id="KW-0375">Hydrogen ion transport</keyword>
<dbReference type="EMBL" id="PYSW02000009">
    <property type="protein sequence ID" value="KAG2388646.1"/>
    <property type="molecule type" value="Genomic_DNA"/>
</dbReference>
<evidence type="ECO:0000256" key="3">
    <source>
        <dbReference type="ARBA" id="ARBA00022448"/>
    </source>
</evidence>
<feature type="transmembrane region" description="Helical" evidence="9">
    <location>
        <begin position="391"/>
        <end position="420"/>
    </location>
</feature>
<dbReference type="PIRSF" id="PIRSF001293">
    <property type="entry name" value="ATP6V0A1"/>
    <property type="match status" value="1"/>
</dbReference>
<evidence type="ECO:0000256" key="6">
    <source>
        <dbReference type="ARBA" id="ARBA00022989"/>
    </source>
</evidence>
<evidence type="ECO:0000256" key="1">
    <source>
        <dbReference type="ARBA" id="ARBA00004141"/>
    </source>
</evidence>
<dbReference type="GO" id="GO:0007035">
    <property type="term" value="P:vacuolar acidification"/>
    <property type="evidence" value="ECO:0007669"/>
    <property type="project" value="TreeGrafter"/>
</dbReference>
<keyword evidence="10" id="KW-0175">Coiled coil</keyword>
<dbReference type="RefSeq" id="XP_044552638.1">
    <property type="nucleotide sequence ID" value="XM_044698582.1"/>
</dbReference>
<organism evidence="11 12">
    <name type="scientific">Naegleria lovaniensis</name>
    <name type="common">Amoeba</name>
    <dbReference type="NCBI Taxonomy" id="51637"/>
    <lineage>
        <taxon>Eukaryota</taxon>
        <taxon>Discoba</taxon>
        <taxon>Heterolobosea</taxon>
        <taxon>Tetramitia</taxon>
        <taxon>Eutetramitia</taxon>
        <taxon>Vahlkampfiidae</taxon>
        <taxon>Naegleria</taxon>
    </lineage>
</organism>
<evidence type="ECO:0000256" key="5">
    <source>
        <dbReference type="ARBA" id="ARBA00022781"/>
    </source>
</evidence>
<keyword evidence="6 9" id="KW-1133">Transmembrane helix</keyword>
<dbReference type="GO" id="GO:0000220">
    <property type="term" value="C:vacuolar proton-transporting V-type ATPase, V0 domain"/>
    <property type="evidence" value="ECO:0007669"/>
    <property type="project" value="InterPro"/>
</dbReference>
<keyword evidence="7 9" id="KW-0406">Ion transport</keyword>
<keyword evidence="3 9" id="KW-0813">Transport</keyword>
<evidence type="ECO:0000256" key="10">
    <source>
        <dbReference type="SAM" id="Coils"/>
    </source>
</evidence>
<comment type="similarity">
    <text evidence="2 9">Belongs to the V-ATPase 116 kDa subunit family.</text>
</comment>
<dbReference type="GO" id="GO:0046961">
    <property type="term" value="F:proton-transporting ATPase activity, rotational mechanism"/>
    <property type="evidence" value="ECO:0007669"/>
    <property type="project" value="InterPro"/>
</dbReference>
<dbReference type="PANTHER" id="PTHR11629">
    <property type="entry name" value="VACUOLAR PROTON ATPASES"/>
    <property type="match status" value="1"/>
</dbReference>
<dbReference type="InterPro" id="IPR026028">
    <property type="entry name" value="V-type_ATPase_116kDa_su_euka"/>
</dbReference>
<evidence type="ECO:0000313" key="12">
    <source>
        <dbReference type="Proteomes" id="UP000816034"/>
    </source>
</evidence>
<protein>
    <recommendedName>
        <fullName evidence="9">V-type proton ATPase subunit a</fullName>
    </recommendedName>
</protein>
<proteinExistence type="inferred from homology"/>
<dbReference type="Pfam" id="PF01496">
    <property type="entry name" value="V_ATPase_I"/>
    <property type="match status" value="1"/>
</dbReference>
<accession>A0AA88KPI0</accession>
<keyword evidence="8 9" id="KW-0472">Membrane</keyword>
<evidence type="ECO:0000256" key="8">
    <source>
        <dbReference type="ARBA" id="ARBA00023136"/>
    </source>
</evidence>
<dbReference type="GO" id="GO:0051117">
    <property type="term" value="F:ATPase binding"/>
    <property type="evidence" value="ECO:0007669"/>
    <property type="project" value="TreeGrafter"/>
</dbReference>
<feature type="transmembrane region" description="Helical" evidence="9">
    <location>
        <begin position="546"/>
        <end position="566"/>
    </location>
</feature>
<dbReference type="GeneID" id="68092547"/>
<evidence type="ECO:0000256" key="7">
    <source>
        <dbReference type="ARBA" id="ARBA00023065"/>
    </source>
</evidence>
<feature type="transmembrane region" description="Helical" evidence="9">
    <location>
        <begin position="432"/>
        <end position="453"/>
    </location>
</feature>
<dbReference type="InterPro" id="IPR002490">
    <property type="entry name" value="V-ATPase_116kDa_su"/>
</dbReference>
<reference evidence="11 12" key="1">
    <citation type="journal article" date="2018" name="BMC Genomics">
        <title>The genome of Naegleria lovaniensis, the basis for a comparative approach to unravel pathogenicity factors of the human pathogenic amoeba N. fowleri.</title>
        <authorList>
            <person name="Liechti N."/>
            <person name="Schurch N."/>
            <person name="Bruggmann R."/>
            <person name="Wittwer M."/>
        </authorList>
    </citation>
    <scope>NUCLEOTIDE SEQUENCE [LARGE SCALE GENOMIC DNA]</scope>
    <source>
        <strain evidence="11 12">ATCC 30569</strain>
    </source>
</reference>
<sequence length="833" mass="94779">MWRSENMVLLEMTMQREAAHQTVERLGELGYVEFKDLSSHLNAFQRQFANEVKRCEELDRIIRYFDEQILKSEVTFASGDNFPGDDEETNEYGNILDSYEKDFSNFEKELRDLSGNLDQMIAEKNKAEEFSYVINLASQFFKGDEETYTDDSEAGMLSGSRSSSLGYMTGVIPREKIPSFLLLIYRSTRGNVVPRFAEIPTPLFDQKSGKMIEKNVFAVFFGASAAKEKVKRVCEALGASIHDFPEQDIAGTKRSVEQKIGELETTIESTKSRVTDLLSKISVNLPRWKERVHKEKAIFHTLNLFNYDIKGSVVSIGWCAEKNVENVKREMEEARLASNAQVPSICDIIQTNETPPTFFETNRFTEVFQNIINSYGIPDYKEVNPAVASTILFPFLFAVMFGDFGHGILLTLFSFAMVIFERKLKPVAESSELFSMVFAGRYILLLMGIFSIYTGFLYNDGLGLAVDIFKSGYQWNGHVGEKIADVTYPFGVDPAWFHTSNKLLYYNSLKMKMAVIFGVGHMSIGLFFALANMIHFGHFLDIFLEFIPELLILWSTFGYMCFLIIYKWCVNWFDPIYVGKFDPPQILPMMTDFFLSPWKMTQPPMFYSGGDVEAAKSAQAYAQIGLLLVAVICIPILLIPKPIVEYCKQKRKFKPRKAEDSQDSQVVHSDSGSEHHVAILEGTDGVEHSHHRDAQHEEMEPFSELFIKQLIHTIEYVLGTVSNTASYLRLWALSLAHAQLAEVFWQMTIGLALNMLEFSKVAEDAVVHSGVGLFFIFSIWFGMTIGVLLLMESLSAFLHTIRLTWVEFNNKFFKGTGSLFHPFSFATFGKAEE</sequence>
<dbReference type="AlphaFoldDB" id="A0AA88KPI0"/>